<evidence type="ECO:0000313" key="3">
    <source>
        <dbReference type="Proteomes" id="UP000278149"/>
    </source>
</evidence>
<protein>
    <submittedName>
        <fullName evidence="2">DNA double-strand break repair nuclease NurA</fullName>
    </submittedName>
</protein>
<organism evidence="2 3">
    <name type="scientific">Candidatus Korarchaeum cryptofilum</name>
    <dbReference type="NCBI Taxonomy" id="498846"/>
    <lineage>
        <taxon>Archaea</taxon>
        <taxon>Thermoproteota</taxon>
        <taxon>Candidatus Korarchaeia</taxon>
        <taxon>Candidatus Korarchaeales</taxon>
        <taxon>Candidatus Korarchaeaceae</taxon>
        <taxon>Candidatus Korarchaeum</taxon>
    </lineage>
</organism>
<dbReference type="EMBL" id="RCOR01000022">
    <property type="protein sequence ID" value="RSN69049.1"/>
    <property type="molecule type" value="Genomic_DNA"/>
</dbReference>
<dbReference type="SMART" id="SM00933">
    <property type="entry name" value="NurA"/>
    <property type="match status" value="1"/>
</dbReference>
<name>A0A429G5K1_9CREN</name>
<comment type="caution">
    <text evidence="2">The sequence shown here is derived from an EMBL/GenBank/DDBJ whole genome shotgun (WGS) entry which is preliminary data.</text>
</comment>
<proteinExistence type="predicted"/>
<dbReference type="Proteomes" id="UP000278149">
    <property type="component" value="Unassembled WGS sequence"/>
</dbReference>
<evidence type="ECO:0000313" key="2">
    <source>
        <dbReference type="EMBL" id="RSN69049.1"/>
    </source>
</evidence>
<dbReference type="InterPro" id="IPR018977">
    <property type="entry name" value="NurA_domain"/>
</dbReference>
<accession>A0A429G5K1</accession>
<reference evidence="2 3" key="1">
    <citation type="submission" date="2018-10" db="EMBL/GenBank/DDBJ databases">
        <title>Co-occurring genomic capacity for anaerobic methane metabolism and dissimilatory sulfite reduction discovered in the Korarchaeota.</title>
        <authorList>
            <person name="Mckay L.J."/>
            <person name="Dlakic M."/>
            <person name="Fields M.W."/>
            <person name="Delmont T.O."/>
            <person name="Eren A.M."/>
            <person name="Jay Z.J."/>
            <person name="Klingelsmith K.B."/>
            <person name="Rusch D.B."/>
            <person name="Inskeep W.P."/>
        </authorList>
    </citation>
    <scope>NUCLEOTIDE SEQUENCE [LARGE SCALE GENOMIC DNA]</scope>
    <source>
        <strain evidence="2 3">WS</strain>
    </source>
</reference>
<evidence type="ECO:0000259" key="1">
    <source>
        <dbReference type="SMART" id="SM00933"/>
    </source>
</evidence>
<sequence>MTCPTFSSLLDAPTIATDLGLKKTSRLMLPLMGYVKNGLMDYKIMPLEDELPFESPEEAFIRMSRSILSSLNIEKSKYKLEWEEIPEGSHENIAAVDGGSGILFLNQGQVMFLTSSSLFQRDERIRRSRKYHMGVLDVFAHNERVSICRKTMEVKMAIRTVESLNPDLLLLDGSLKAFVDGDIWATPFGSRYPASDVRKFLDKLLMGIEGMGLDLASGFVPLTHSQEYSREIDAMIGEVLEGSGGTLRKDELLRARAYLERYEFLYSMNKLLSMSKNVVAISKRSGSNAYFGSEIPDIEIVRRCYEMRPGFLKPISMNLDFQYHGIDSSYPIKLTYARLERGANVLRIEVLGDREDIGEILGSLARDSIKGYPYHLRIAHEMAKVGRKLIQFLTKNLHLDLVSGREVLGE</sequence>
<gene>
    <name evidence="2" type="ORF">D9Q81_04450</name>
</gene>
<dbReference type="AlphaFoldDB" id="A0A429G5K1"/>
<dbReference type="Pfam" id="PF09376">
    <property type="entry name" value="NurA"/>
    <property type="match status" value="1"/>
</dbReference>
<feature type="domain" description="NurA" evidence="1">
    <location>
        <begin position="91"/>
        <end position="385"/>
    </location>
</feature>